<evidence type="ECO:0000256" key="6">
    <source>
        <dbReference type="ARBA" id="ARBA00022833"/>
    </source>
</evidence>
<feature type="region of interest" description="Disordered" evidence="9">
    <location>
        <begin position="190"/>
        <end position="423"/>
    </location>
</feature>
<feature type="binding site" evidence="8">
    <location>
        <position position="497"/>
    </location>
    <ligand>
        <name>Zn(2+)</name>
        <dbReference type="ChEBI" id="CHEBI:29105"/>
    </ligand>
</feature>
<feature type="region of interest" description="Disordered" evidence="9">
    <location>
        <begin position="583"/>
        <end position="623"/>
    </location>
</feature>
<dbReference type="Pfam" id="PF17146">
    <property type="entry name" value="PIN_6"/>
    <property type="match status" value="1"/>
</dbReference>
<dbReference type="InterPro" id="IPR014881">
    <property type="entry name" value="NOB1_Zn-bd"/>
</dbReference>
<accession>A0A835YFX8</accession>
<evidence type="ECO:0000313" key="13">
    <source>
        <dbReference type="Proteomes" id="UP000612055"/>
    </source>
</evidence>
<comment type="subcellular location">
    <subcellularLocation>
        <location evidence="1">Nucleus</location>
    </subcellularLocation>
</comment>
<dbReference type="InterPro" id="IPR033411">
    <property type="entry name" value="Ribonuclease_PIN"/>
</dbReference>
<dbReference type="GO" id="GO:0005737">
    <property type="term" value="C:cytoplasm"/>
    <property type="evidence" value="ECO:0007669"/>
    <property type="project" value="UniProtKB-ARBA"/>
</dbReference>
<keyword evidence="4 8" id="KW-0479">Metal-binding</keyword>
<evidence type="ECO:0000256" key="7">
    <source>
        <dbReference type="ARBA" id="ARBA00023242"/>
    </source>
</evidence>
<dbReference type="PANTHER" id="PTHR12814">
    <property type="entry name" value="RNA-BINDING PROTEIN NOB1"/>
    <property type="match status" value="1"/>
</dbReference>
<dbReference type="GO" id="GO:0031981">
    <property type="term" value="C:nuclear lumen"/>
    <property type="evidence" value="ECO:0007669"/>
    <property type="project" value="UniProtKB-ARBA"/>
</dbReference>
<feature type="domain" description="Ribonuclease PIN" evidence="11">
    <location>
        <begin position="30"/>
        <end position="115"/>
    </location>
</feature>
<dbReference type="AlphaFoldDB" id="A0A835YFX8"/>
<keyword evidence="13" id="KW-1185">Reference proteome</keyword>
<protein>
    <recommendedName>
        <fullName evidence="14">RNA-binding protein NOB1</fullName>
    </recommendedName>
</protein>
<proteinExistence type="inferred from homology"/>
<organism evidence="12 13">
    <name type="scientific">Edaphochlamys debaryana</name>
    <dbReference type="NCBI Taxonomy" id="47281"/>
    <lineage>
        <taxon>Eukaryota</taxon>
        <taxon>Viridiplantae</taxon>
        <taxon>Chlorophyta</taxon>
        <taxon>core chlorophytes</taxon>
        <taxon>Chlorophyceae</taxon>
        <taxon>CS clade</taxon>
        <taxon>Chlamydomonadales</taxon>
        <taxon>Chlamydomonadales incertae sedis</taxon>
        <taxon>Edaphochlamys</taxon>
    </lineage>
</organism>
<dbReference type="Gene3D" id="6.20.210.10">
    <property type="entry name" value="Nin one binding (NOB1), Zn-ribbon-like"/>
    <property type="match status" value="1"/>
</dbReference>
<feature type="compositionally biased region" description="Acidic residues" evidence="9">
    <location>
        <begin position="360"/>
        <end position="405"/>
    </location>
</feature>
<keyword evidence="3" id="KW-0540">Nuclease</keyword>
<dbReference type="Proteomes" id="UP000612055">
    <property type="component" value="Unassembled WGS sequence"/>
</dbReference>
<dbReference type="PIRSF" id="PIRSF037125">
    <property type="entry name" value="D-site_20S_pre-rRNA_nuclease"/>
    <property type="match status" value="1"/>
</dbReference>
<dbReference type="Pfam" id="PF08772">
    <property type="entry name" value="Zn_ribbon_NOB1"/>
    <property type="match status" value="1"/>
</dbReference>
<dbReference type="Gene3D" id="3.40.50.1010">
    <property type="entry name" value="5'-nuclease"/>
    <property type="match status" value="1"/>
</dbReference>
<sequence length="623" mass="64773">MSWAAIAKSAAPSAAPADVPPPTPEERVAVVDTNAIISGLRLEAIADRFCTIPEVLAEVRDKQSRQFLSTLPFGLDVRDPSEESLKAVQRFARETGDIHSLSTVDLKLLALAHHLEVAAHGSGHLREHPVQVRTRQRHKTKPRALPGWGRVDNPEDWKEVDEAPEHLLSNAPGAQSRIIAGVSSLVLGDEGEPGAAPAAPASAADGEAAPAAGSVPSLPLPPAPAAESQPATDASAGPGQGAGPQGSGEAAAGPGDEGSDGEEDEDDDDGWSTAAKSRNAARRKQRKARRQEAWEQTQQQLQAHQQRTEAGAAASTSGRAPAPAAAGPAAAAAAAPAAAAAKAAAPAAANGGADAAAADEGSDGEDGEGESGDEGEEGEGEMEEHEGLELVTDSDYDEGEEEGEDAATGADGTSTAAPPTTTAASTLGLGEEEEELAPNTTSNVFCVTADFAMQNVMLQMGLRLVSRDGKQITRVSRWALRCSACFFVTKEAGRVFCPRCGNLTMDRVEVTVGPGGAEFFGVRKKFILRGTRYSLPKPRGGRAAAKNPILREDVMLARAGRQRKKKPAAAAAGEVDPFVPEYGTETWHKAGGGRAGGRGPAPAMTNWRNNPNEVKPQRKSRRK</sequence>
<dbReference type="EMBL" id="JAEHOE010000001">
    <property type="protein sequence ID" value="KAG2501826.1"/>
    <property type="molecule type" value="Genomic_DNA"/>
</dbReference>
<evidence type="ECO:0008006" key="14">
    <source>
        <dbReference type="Google" id="ProtNLM"/>
    </source>
</evidence>
<evidence type="ECO:0000256" key="1">
    <source>
        <dbReference type="ARBA" id="ARBA00004123"/>
    </source>
</evidence>
<name>A0A835YFX8_9CHLO</name>
<evidence type="ECO:0000256" key="2">
    <source>
        <dbReference type="ARBA" id="ARBA00005858"/>
    </source>
</evidence>
<evidence type="ECO:0000259" key="11">
    <source>
        <dbReference type="Pfam" id="PF17146"/>
    </source>
</evidence>
<feature type="compositionally biased region" description="Gly residues" evidence="9">
    <location>
        <begin position="590"/>
        <end position="599"/>
    </location>
</feature>
<dbReference type="GO" id="GO:0016787">
    <property type="term" value="F:hydrolase activity"/>
    <property type="evidence" value="ECO:0007669"/>
    <property type="project" value="UniProtKB-KW"/>
</dbReference>
<dbReference type="FunFam" id="3.40.50.1010:FF:000020">
    <property type="entry name" value="20S-pre-rRNA D-site endonuclease NOB1"/>
    <property type="match status" value="1"/>
</dbReference>
<feature type="binding site" evidence="8">
    <location>
        <position position="482"/>
    </location>
    <ligand>
        <name>Zn(2+)</name>
        <dbReference type="ChEBI" id="CHEBI:29105"/>
    </ligand>
</feature>
<feature type="binding site" evidence="8">
    <location>
        <position position="500"/>
    </location>
    <ligand>
        <name>Zn(2+)</name>
        <dbReference type="ChEBI" id="CHEBI:29105"/>
    </ligand>
</feature>
<feature type="binding site" evidence="8">
    <location>
        <position position="485"/>
    </location>
    <ligand>
        <name>Zn(2+)</name>
        <dbReference type="ChEBI" id="CHEBI:29105"/>
    </ligand>
</feature>
<evidence type="ECO:0000256" key="8">
    <source>
        <dbReference type="PIRSR" id="PIRSR037125-1"/>
    </source>
</evidence>
<dbReference type="SUPFAM" id="SSF144206">
    <property type="entry name" value="NOB1 zinc finger-like"/>
    <property type="match status" value="1"/>
</dbReference>
<evidence type="ECO:0000256" key="3">
    <source>
        <dbReference type="ARBA" id="ARBA00022722"/>
    </source>
</evidence>
<feature type="compositionally biased region" description="Acidic residues" evidence="9">
    <location>
        <begin position="257"/>
        <end position="270"/>
    </location>
</feature>
<dbReference type="InterPro" id="IPR039907">
    <property type="entry name" value="NOB1"/>
</dbReference>
<feature type="compositionally biased region" description="Basic residues" evidence="9">
    <location>
        <begin position="279"/>
        <end position="289"/>
    </location>
</feature>
<feature type="compositionally biased region" description="Low complexity" evidence="9">
    <location>
        <begin position="294"/>
        <end position="359"/>
    </location>
</feature>
<evidence type="ECO:0000256" key="9">
    <source>
        <dbReference type="SAM" id="MobiDB-lite"/>
    </source>
</evidence>
<feature type="region of interest" description="Disordered" evidence="9">
    <location>
        <begin position="129"/>
        <end position="155"/>
    </location>
</feature>
<comment type="caution">
    <text evidence="12">The sequence shown here is derived from an EMBL/GenBank/DDBJ whole genome shotgun (WGS) entry which is preliminary data.</text>
</comment>
<dbReference type="InterPro" id="IPR017117">
    <property type="entry name" value="Nob1_euk"/>
</dbReference>
<gene>
    <name evidence="12" type="ORF">HYH03_000325</name>
</gene>
<evidence type="ECO:0000313" key="12">
    <source>
        <dbReference type="EMBL" id="KAG2501826.1"/>
    </source>
</evidence>
<dbReference type="GO" id="GO:0004521">
    <property type="term" value="F:RNA endonuclease activity"/>
    <property type="evidence" value="ECO:0007669"/>
    <property type="project" value="InterPro"/>
</dbReference>
<keyword evidence="7" id="KW-0539">Nucleus</keyword>
<keyword evidence="6 8" id="KW-0862">Zinc</keyword>
<dbReference type="GO" id="GO:0046872">
    <property type="term" value="F:metal ion binding"/>
    <property type="evidence" value="ECO:0007669"/>
    <property type="project" value="UniProtKB-KW"/>
</dbReference>
<dbReference type="PANTHER" id="PTHR12814:SF2">
    <property type="entry name" value="RNA-BINDING PROTEIN NOB1"/>
    <property type="match status" value="1"/>
</dbReference>
<feature type="compositionally biased region" description="Low complexity" evidence="9">
    <location>
        <begin position="225"/>
        <end position="237"/>
    </location>
</feature>
<feature type="compositionally biased region" description="Low complexity" evidence="9">
    <location>
        <begin position="193"/>
        <end position="217"/>
    </location>
</feature>
<dbReference type="OrthoDB" id="446759at2759"/>
<keyword evidence="5" id="KW-0378">Hydrolase</keyword>
<dbReference type="InterPro" id="IPR036283">
    <property type="entry name" value="NOB1_Zf-like_sf"/>
</dbReference>
<evidence type="ECO:0000256" key="4">
    <source>
        <dbReference type="ARBA" id="ARBA00022723"/>
    </source>
</evidence>
<dbReference type="GO" id="GO:0030490">
    <property type="term" value="P:maturation of SSU-rRNA"/>
    <property type="evidence" value="ECO:0007669"/>
    <property type="project" value="TreeGrafter"/>
</dbReference>
<reference evidence="12" key="1">
    <citation type="journal article" date="2020" name="bioRxiv">
        <title>Comparative genomics of Chlamydomonas.</title>
        <authorList>
            <person name="Craig R.J."/>
            <person name="Hasan A.R."/>
            <person name="Ness R.W."/>
            <person name="Keightley P.D."/>
        </authorList>
    </citation>
    <scope>NUCLEOTIDE SEQUENCE</scope>
    <source>
        <strain evidence="12">CCAP 11/70</strain>
    </source>
</reference>
<evidence type="ECO:0000256" key="5">
    <source>
        <dbReference type="ARBA" id="ARBA00022801"/>
    </source>
</evidence>
<dbReference type="GO" id="GO:0030688">
    <property type="term" value="C:preribosome, small subunit precursor"/>
    <property type="evidence" value="ECO:0007669"/>
    <property type="project" value="TreeGrafter"/>
</dbReference>
<comment type="similarity">
    <text evidence="2">Belongs to the NOB1 family.</text>
</comment>
<feature type="compositionally biased region" description="Low complexity" evidence="9">
    <location>
        <begin position="406"/>
        <end position="423"/>
    </location>
</feature>
<dbReference type="CDD" id="cd09876">
    <property type="entry name" value="PIN_Nob1-like"/>
    <property type="match status" value="1"/>
</dbReference>
<feature type="domain" description="Nin one binding (NOB1) Zn-ribbon-like" evidence="10">
    <location>
        <begin position="472"/>
        <end position="541"/>
    </location>
</feature>
<evidence type="ECO:0000259" key="10">
    <source>
        <dbReference type="Pfam" id="PF08772"/>
    </source>
</evidence>